<comment type="subcellular location">
    <subcellularLocation>
        <location evidence="1">Membrane</location>
        <topology evidence="1">Peripheral membrane protein</topology>
    </subcellularLocation>
</comment>
<dbReference type="SUPFAM" id="SSF48350">
    <property type="entry name" value="GTPase activation domain, GAP"/>
    <property type="match status" value="1"/>
</dbReference>
<dbReference type="GO" id="GO:0005829">
    <property type="term" value="C:cytosol"/>
    <property type="evidence" value="ECO:0007669"/>
    <property type="project" value="TreeGrafter"/>
</dbReference>
<feature type="compositionally biased region" description="Basic and acidic residues" evidence="9">
    <location>
        <begin position="570"/>
        <end position="599"/>
    </location>
</feature>
<dbReference type="InterPro" id="IPR037191">
    <property type="entry name" value="VPS9_dom_sf"/>
</dbReference>
<comment type="similarity">
    <text evidence="2">Belongs to the GAPVD1 family.</text>
</comment>
<feature type="region of interest" description="Disordered" evidence="9">
    <location>
        <begin position="635"/>
        <end position="673"/>
    </location>
</feature>
<feature type="compositionally biased region" description="Basic and acidic residues" evidence="9">
    <location>
        <begin position="1215"/>
        <end position="1230"/>
    </location>
</feature>
<evidence type="ECO:0000256" key="8">
    <source>
        <dbReference type="ARBA" id="ARBA00068997"/>
    </source>
</evidence>
<dbReference type="PANTHER" id="PTHR23101:SF25">
    <property type="entry name" value="GTPASE-ACTIVATING PROTEIN AND VPS9 DOMAIN-CONTAINING PROTEIN 1"/>
    <property type="match status" value="1"/>
</dbReference>
<keyword evidence="6" id="KW-0472">Membrane</keyword>
<evidence type="ECO:0000259" key="10">
    <source>
        <dbReference type="PROSITE" id="PS50018"/>
    </source>
</evidence>
<feature type="domain" description="Ras-GAP" evidence="10">
    <location>
        <begin position="161"/>
        <end position="365"/>
    </location>
</feature>
<dbReference type="InterPro" id="IPR003123">
    <property type="entry name" value="VPS9"/>
</dbReference>
<dbReference type="GO" id="GO:0006897">
    <property type="term" value="P:endocytosis"/>
    <property type="evidence" value="ECO:0007669"/>
    <property type="project" value="UniProtKB-KW"/>
</dbReference>
<accession>A0A6B2EHH8</accession>
<evidence type="ECO:0000256" key="7">
    <source>
        <dbReference type="ARBA" id="ARBA00053914"/>
    </source>
</evidence>
<comment type="function">
    <text evidence="7">Acts both as a GTPase-activating protein (GAP) and a guanine nucleotide exchange factor (GEF), and participates in endocytosis.</text>
</comment>
<evidence type="ECO:0000256" key="9">
    <source>
        <dbReference type="SAM" id="MobiDB-lite"/>
    </source>
</evidence>
<dbReference type="SMART" id="SM00167">
    <property type="entry name" value="VPS9"/>
    <property type="match status" value="1"/>
</dbReference>
<dbReference type="GO" id="GO:0016020">
    <property type="term" value="C:membrane"/>
    <property type="evidence" value="ECO:0007669"/>
    <property type="project" value="UniProtKB-SubCell"/>
</dbReference>
<evidence type="ECO:0000256" key="3">
    <source>
        <dbReference type="ARBA" id="ARBA00022468"/>
    </source>
</evidence>
<dbReference type="PROSITE" id="PS50018">
    <property type="entry name" value="RAS_GTPASE_ACTIV_2"/>
    <property type="match status" value="1"/>
</dbReference>
<sequence>METTAGGNLLEVIDLAHSLRQEQLFISKEQNSFVLLSETLQENASEVSELAWICAQHRRNLSDLIVSKPDTGPAVCCQKANALENVKFVSAYKAKGLKYQHVLAYTNLFNYLHGSPYLLAQCLAIGDQLSRSVMSGEQTITITQTIVSGLYGNAIHSKDIEMLLKLLKELIDIQIVPSEVPRRMLRTGSCAFARLYHCLHERIFSAKLFLTAALHEPIMKVLVEDEFTLEVDPAKASINYPLKERLKKFGKEGTPEHEAKMKEYIRDTICALNILTNKFIKSLSANWVLFPSTLRWLVQTMCLSLKRSNLSAKEMNAILTDLVFTNFICPAVVSPDVFGIADAPISQNARNNLIVIGQILQKLALIEHQKVDGRLHELFDKFDRNAISGLLSQLMPKDECDVGIGVIGMSAHKSDLSRGSVHVTQHELNVFVDYLRTVLSHDELNISGEARRKLGDILDQLPDKWETMINGDSPQHTTSTKGIISLRKNLENKLAKTMSLSVGETVDEASAVAGNGVEDLGHVLVIPVALGDEEKFQMLTEEEVLNMNTIANDIEEPLLSEKNIGEMDRLGVSESANRGDEVRRNDVKHSRYSMSHDDASIGNTSDNLEAVSEAPSNHSMASSLELEENDQNDNLSDMVSANVSGRGTPNISGRDTPSSQITEGENRPPQIPTPQMAKILNKARSDIEDKFCKFEIKKLIEGDETISIISDTWSTDVLASDSETIGDTDRDRNFSTPLIPSAVILPGDNNFDVLSNAARPQLRQNNMDETQSESAWSMDVLASDSEKMTEIDTDDNQSIAAKSDTTDAGRSEAGDQGREGDNRAPDSPFFAPRVSSSFRQMDSPSHGPKQESVFFSRHSEEGTRRSAEAVVGNGEEFNQRLASPVTGSGKVTRDQNRNHFMTSCLENAGAVGGSNPGNVKSFINRSRPIRQNSTESNTSSNFDQDLGNGKIHDFAYRKPVKEYVDSIPPLSVFKASTDDILDRFNEEQDHTNHSDNADYNFSTYHREYRSSREAVVKTNMNIVNPFCAEIVPSDTNGFEDNFSDELVEHRRMSSEQRNASFDGRRNGMIDLPEVPNINPKRRNCFAYENHEIIRVTQSLQLEDQVNVELTEADGEEKLSEFNGYAEANEEPVGGLQKTQSLNLSTVTTNGNSLPNGTITKSGKFTGAIPKSISFDASADKRNLHVRRNETRINSSGFFNKIKRGFKNRRSQKLRNGPEDFLNEHSHHDDDLITQADGSESGECRQSEFLETTEDILAKYRRKASSSSDATNSDSTGSHNSSSSKSKSSHSDLENRLSKVILNRNGDAFFHFSNAKRKLRAVLSSADLHTADFKHTSCGKSSPVVIYLQIQLAQALNLNNLQQIAFVSEAMRCLSEMDVVQHRKLVEELQEDLIKRQSYLQYLVRFRQNLLSTMENQDRVKERLRNERMMCNRHLVKTLINMFLDKREALIEQLQCDFAELTVVDEKIDLLDEFISKLMEELSSGPNSIGMNDWQLAEARVCIERILLQRLYRQVMFPNDDGDISRDQVLREHIRKLSRVITPSHEKLRIPQEYLIEAPWPFAQQQIAHISAYKTPMEKVQCVVRCITSIMNLLSMASDRVPSADDLTPVLIYVIIKANPPYLLSTLQYVNCFIGDSLEGENQYWWTQFCSAVTYIKTLDY</sequence>
<evidence type="ECO:0000256" key="6">
    <source>
        <dbReference type="ARBA" id="ARBA00023136"/>
    </source>
</evidence>
<proteinExistence type="inferred from homology"/>
<feature type="region of interest" description="Disordered" evidence="9">
    <location>
        <begin position="1208"/>
        <end position="1244"/>
    </location>
</feature>
<evidence type="ECO:0000256" key="2">
    <source>
        <dbReference type="ARBA" id="ARBA00008489"/>
    </source>
</evidence>
<dbReference type="Pfam" id="PF00616">
    <property type="entry name" value="RasGAP"/>
    <property type="match status" value="1"/>
</dbReference>
<feature type="compositionally biased region" description="Low complexity" evidence="9">
    <location>
        <begin position="1264"/>
        <end position="1285"/>
    </location>
</feature>
<dbReference type="GO" id="GO:0051049">
    <property type="term" value="P:regulation of transport"/>
    <property type="evidence" value="ECO:0007669"/>
    <property type="project" value="UniProtKB-ARBA"/>
</dbReference>
<feature type="compositionally biased region" description="Basic and acidic residues" evidence="9">
    <location>
        <begin position="857"/>
        <end position="867"/>
    </location>
</feature>
<keyword evidence="4" id="KW-0254">Endocytosis</keyword>
<organism evidence="12">
    <name type="scientific">Phlebotomus kandelakii</name>
    <dbReference type="NCBI Taxonomy" id="1109342"/>
    <lineage>
        <taxon>Eukaryota</taxon>
        <taxon>Metazoa</taxon>
        <taxon>Ecdysozoa</taxon>
        <taxon>Arthropoda</taxon>
        <taxon>Hexapoda</taxon>
        <taxon>Insecta</taxon>
        <taxon>Pterygota</taxon>
        <taxon>Neoptera</taxon>
        <taxon>Endopterygota</taxon>
        <taxon>Diptera</taxon>
        <taxon>Nematocera</taxon>
        <taxon>Psychodoidea</taxon>
        <taxon>Psychodidae</taxon>
        <taxon>Phlebotomus</taxon>
        <taxon>Larroussius</taxon>
    </lineage>
</organism>
<keyword evidence="3" id="KW-0343">GTPase activation</keyword>
<dbReference type="PANTHER" id="PTHR23101">
    <property type="entry name" value="RAB GDP/GTP EXCHANGE FACTOR"/>
    <property type="match status" value="1"/>
</dbReference>
<evidence type="ECO:0000256" key="4">
    <source>
        <dbReference type="ARBA" id="ARBA00022583"/>
    </source>
</evidence>
<evidence type="ECO:0000256" key="1">
    <source>
        <dbReference type="ARBA" id="ARBA00004170"/>
    </source>
</evidence>
<dbReference type="GO" id="GO:0005096">
    <property type="term" value="F:GTPase activator activity"/>
    <property type="evidence" value="ECO:0007669"/>
    <property type="project" value="UniProtKB-KW"/>
</dbReference>
<dbReference type="EMBL" id="GIFK01004083">
    <property type="protein sequence ID" value="NBJ61786.1"/>
    <property type="molecule type" value="Transcribed_RNA"/>
</dbReference>
<feature type="region of interest" description="Disordered" evidence="9">
    <location>
        <begin position="1260"/>
        <end position="1290"/>
    </location>
</feature>
<feature type="compositionally biased region" description="Polar residues" evidence="9">
    <location>
        <begin position="635"/>
        <end position="663"/>
    </location>
</feature>
<name>A0A6B2EHH8_9DIPT</name>
<dbReference type="GO" id="GO:0031267">
    <property type="term" value="F:small GTPase binding"/>
    <property type="evidence" value="ECO:0007669"/>
    <property type="project" value="TreeGrafter"/>
</dbReference>
<evidence type="ECO:0000256" key="5">
    <source>
        <dbReference type="ARBA" id="ARBA00022658"/>
    </source>
</evidence>
<keyword evidence="12" id="KW-0675">Receptor</keyword>
<dbReference type="InterPro" id="IPR008936">
    <property type="entry name" value="Rho_GTPase_activation_prot"/>
</dbReference>
<feature type="region of interest" description="Disordered" evidence="9">
    <location>
        <begin position="570"/>
        <end position="604"/>
    </location>
</feature>
<dbReference type="GO" id="GO:0030139">
    <property type="term" value="C:endocytic vesicle"/>
    <property type="evidence" value="ECO:0007669"/>
    <property type="project" value="TreeGrafter"/>
</dbReference>
<dbReference type="GO" id="GO:0005085">
    <property type="term" value="F:guanyl-nucleotide exchange factor activity"/>
    <property type="evidence" value="ECO:0007669"/>
    <property type="project" value="UniProtKB-KW"/>
</dbReference>
<dbReference type="InterPro" id="IPR001936">
    <property type="entry name" value="RasGAP_dom"/>
</dbReference>
<dbReference type="PROSITE" id="PS51205">
    <property type="entry name" value="VPS9"/>
    <property type="match status" value="1"/>
</dbReference>
<dbReference type="Gene3D" id="1.20.1050.80">
    <property type="entry name" value="VPS9 domain"/>
    <property type="match status" value="1"/>
</dbReference>
<dbReference type="InterPro" id="IPR045046">
    <property type="entry name" value="Vps9-like"/>
</dbReference>
<evidence type="ECO:0000313" key="12">
    <source>
        <dbReference type="EMBL" id="NBJ61786.1"/>
    </source>
</evidence>
<dbReference type="FunFam" id="1.20.1050.80:FF:000001">
    <property type="entry name" value="GTPase-activating protein and VPS9 domain-containing protein 1 isoform X1"/>
    <property type="match status" value="1"/>
</dbReference>
<feature type="domain" description="VPS9" evidence="11">
    <location>
        <begin position="1523"/>
        <end position="1660"/>
    </location>
</feature>
<dbReference type="SUPFAM" id="SSF109993">
    <property type="entry name" value="VPS9 domain"/>
    <property type="match status" value="1"/>
</dbReference>
<feature type="compositionally biased region" description="Polar residues" evidence="9">
    <location>
        <begin position="834"/>
        <end position="843"/>
    </location>
</feature>
<keyword evidence="5" id="KW-0344">Guanine-nucleotide releasing factor</keyword>
<dbReference type="Gene3D" id="1.10.506.10">
    <property type="entry name" value="GTPase Activation - p120gap, domain 1"/>
    <property type="match status" value="1"/>
</dbReference>
<feature type="compositionally biased region" description="Basic and acidic residues" evidence="9">
    <location>
        <begin position="804"/>
        <end position="824"/>
    </location>
</feature>
<feature type="region of interest" description="Disordered" evidence="9">
    <location>
        <begin position="788"/>
        <end position="872"/>
    </location>
</feature>
<dbReference type="Pfam" id="PF02204">
    <property type="entry name" value="VPS9"/>
    <property type="match status" value="1"/>
</dbReference>
<reference evidence="12" key="1">
    <citation type="submission" date="2019-10" db="EMBL/GenBank/DDBJ databases">
        <title>Short sand fly seasons in Tbilisi, Georgia, hinder development of host immunity to saliva of the visceral leishmaniasis vector Phlebotomus kandelakii.</title>
        <authorList>
            <person name="Oliveira F."/>
            <person name="Giorgobiani E."/>
            <person name="Guimaraes-Costa A.B."/>
            <person name="Abdeladhim M."/>
            <person name="Oristian J."/>
            <person name="Tskhvaradze L."/>
            <person name="Tsertsvadze N."/>
            <person name="Zakalashvili M."/>
            <person name="Valenzuela J.G."/>
            <person name="Kamhawi S."/>
        </authorList>
    </citation>
    <scope>NUCLEOTIDE SEQUENCE</scope>
    <source>
        <strain evidence="12">Wild-capture in Tbilisi</strain>
        <tissue evidence="12">Salivary glands</tissue>
    </source>
</reference>
<evidence type="ECO:0000259" key="11">
    <source>
        <dbReference type="PROSITE" id="PS51205"/>
    </source>
</evidence>
<protein>
    <recommendedName>
        <fullName evidence="8">Receptor-mediated endocytosis protein 6 homolog</fullName>
    </recommendedName>
</protein>